<keyword evidence="8" id="KW-1185">Reference proteome</keyword>
<feature type="transmembrane region" description="Helical" evidence="5">
    <location>
        <begin position="658"/>
        <end position="679"/>
    </location>
</feature>
<feature type="transmembrane region" description="Helical" evidence="5">
    <location>
        <begin position="731"/>
        <end position="757"/>
    </location>
</feature>
<dbReference type="Proteomes" id="UP000326565">
    <property type="component" value="Unassembled WGS sequence"/>
</dbReference>
<feature type="transmembrane region" description="Helical" evidence="5">
    <location>
        <begin position="586"/>
        <end position="605"/>
    </location>
</feature>
<dbReference type="EMBL" id="ML732276">
    <property type="protein sequence ID" value="KAB8071318.1"/>
    <property type="molecule type" value="Genomic_DNA"/>
</dbReference>
<dbReference type="InterPro" id="IPR002938">
    <property type="entry name" value="FAD-bd"/>
</dbReference>
<dbReference type="AlphaFoldDB" id="A0A5N5WRX3"/>
<dbReference type="Pfam" id="PF01494">
    <property type="entry name" value="FAD_binding_3"/>
    <property type="match status" value="1"/>
</dbReference>
<comment type="similarity">
    <text evidence="1">Belongs to the paxM FAD-dependent monooxygenase family.</text>
</comment>
<evidence type="ECO:0000256" key="2">
    <source>
        <dbReference type="ARBA" id="ARBA00022630"/>
    </source>
</evidence>
<name>A0A5N5WRX3_9EURO</name>
<keyword evidence="2" id="KW-0285">Flavoprotein</keyword>
<accession>A0A5N5WRX3</accession>
<feature type="domain" description="FAD-binding" evidence="6">
    <location>
        <begin position="5"/>
        <end position="169"/>
    </location>
</feature>
<gene>
    <name evidence="7" type="ORF">BDV29DRAFT_193386</name>
</gene>
<protein>
    <recommendedName>
        <fullName evidence="6">FAD-binding domain-containing protein</fullName>
    </recommendedName>
</protein>
<evidence type="ECO:0000256" key="3">
    <source>
        <dbReference type="ARBA" id="ARBA00022827"/>
    </source>
</evidence>
<feature type="transmembrane region" description="Helical" evidence="5">
    <location>
        <begin position="699"/>
        <end position="719"/>
    </location>
</feature>
<sequence length="773" mass="86304">MPAFKVIIVGGSVTGFTLANILERYDIDYILLEKHRAIAPQLGASIALMPNGSRILEQLNCYDQLMKESAPVDNAGLYGPQGYCFSWEKDFGLAMEEILGYKMRFLDRQKLIQILFDNLKDKSKVHTSCDVAKLELLPNGVSIHTSSSETFHGDIAVGADGVHSRIREEMWRIAELLEQGFRPERLRNSITCTYRCIFGISECPPGVLHDSGFRICRVNRSYLCQRGPAGKMYWFAFYKNPEKTIGAAIPSYTSADEQELAEHYADDVLFDAITFGDVYKRRINSVLVPLEEFVLEECFYKRAVLVGDSFHKLHPLTGQGGNAAIESAAMLADLLKGILKRTPCPESSALGLAFSKYQQLRRARVNVLMKNAHDTQRLEALETPLLEFIVTKVISQLGLQGAMSLFADLNIPAQRLQYLPPPQRNSLLAYEDDVIIAPAQRSTRASMAWVVITLSAALIQITFLYYEYATVFVTSSAMAVTKRNTGRVPYKLHPGSSAPPNRMPSILQQYSELATMAINGLWTIESHRSAFLLGPLISPLPFVLASLILGWDIVVPIYFGIYILLSRGRAFYYPSPRAIKPCVAKALPLAFILVYTVPFTQALRYLTAVDDPGFSHISWNIAHISFPLVVSLCSHSLRNMSNTNIVSHLLYGDEDIRFQLSLQGVIVGSTSAFHGWVILRYISHQVNAGAISNERLSSTGFKLASLALSIFAWCLFTLWDLQRVRAMRSCFARATSYVTMAMVAFGPAATLALLWGWREIAMEKSRARVRRVG</sequence>
<keyword evidence="3" id="KW-0274">FAD</keyword>
<keyword evidence="5" id="KW-1133">Transmembrane helix</keyword>
<keyword evidence="4" id="KW-0560">Oxidoreductase</keyword>
<dbReference type="SUPFAM" id="SSF51905">
    <property type="entry name" value="FAD/NAD(P)-binding domain"/>
    <property type="match status" value="1"/>
</dbReference>
<dbReference type="OrthoDB" id="10029326at2759"/>
<evidence type="ECO:0000256" key="1">
    <source>
        <dbReference type="ARBA" id="ARBA00007992"/>
    </source>
</evidence>
<evidence type="ECO:0000259" key="6">
    <source>
        <dbReference type="Pfam" id="PF01494"/>
    </source>
</evidence>
<dbReference type="GO" id="GO:0004497">
    <property type="term" value="F:monooxygenase activity"/>
    <property type="evidence" value="ECO:0007669"/>
    <property type="project" value="InterPro"/>
</dbReference>
<evidence type="ECO:0000256" key="4">
    <source>
        <dbReference type="ARBA" id="ARBA00023002"/>
    </source>
</evidence>
<evidence type="ECO:0000313" key="7">
    <source>
        <dbReference type="EMBL" id="KAB8071318.1"/>
    </source>
</evidence>
<feature type="transmembrane region" description="Helical" evidence="5">
    <location>
        <begin position="542"/>
        <end position="565"/>
    </location>
</feature>
<evidence type="ECO:0000256" key="5">
    <source>
        <dbReference type="SAM" id="Phobius"/>
    </source>
</evidence>
<dbReference type="PRINTS" id="PR00420">
    <property type="entry name" value="RNGMNOXGNASE"/>
</dbReference>
<organism evidence="7 8">
    <name type="scientific">Aspergillus leporis</name>
    <dbReference type="NCBI Taxonomy" id="41062"/>
    <lineage>
        <taxon>Eukaryota</taxon>
        <taxon>Fungi</taxon>
        <taxon>Dikarya</taxon>
        <taxon>Ascomycota</taxon>
        <taxon>Pezizomycotina</taxon>
        <taxon>Eurotiomycetes</taxon>
        <taxon>Eurotiomycetidae</taxon>
        <taxon>Eurotiales</taxon>
        <taxon>Aspergillaceae</taxon>
        <taxon>Aspergillus</taxon>
        <taxon>Aspergillus subgen. Circumdati</taxon>
    </lineage>
</organism>
<keyword evidence="5" id="KW-0472">Membrane</keyword>
<reference evidence="7 8" key="1">
    <citation type="submission" date="2019-04" db="EMBL/GenBank/DDBJ databases">
        <title>Friends and foes A comparative genomics study of 23 Aspergillus species from section Flavi.</title>
        <authorList>
            <consortium name="DOE Joint Genome Institute"/>
            <person name="Kjaerbolling I."/>
            <person name="Vesth T."/>
            <person name="Frisvad J.C."/>
            <person name="Nybo J.L."/>
            <person name="Theobald S."/>
            <person name="Kildgaard S."/>
            <person name="Isbrandt T."/>
            <person name="Kuo A."/>
            <person name="Sato A."/>
            <person name="Lyhne E.K."/>
            <person name="Kogle M.E."/>
            <person name="Wiebenga A."/>
            <person name="Kun R.S."/>
            <person name="Lubbers R.J."/>
            <person name="Makela M.R."/>
            <person name="Barry K."/>
            <person name="Chovatia M."/>
            <person name="Clum A."/>
            <person name="Daum C."/>
            <person name="Haridas S."/>
            <person name="He G."/>
            <person name="LaButti K."/>
            <person name="Lipzen A."/>
            <person name="Mondo S."/>
            <person name="Riley R."/>
            <person name="Salamov A."/>
            <person name="Simmons B.A."/>
            <person name="Magnuson J.K."/>
            <person name="Henrissat B."/>
            <person name="Mortensen U.H."/>
            <person name="Larsen T.O."/>
            <person name="Devries R.P."/>
            <person name="Grigoriev I.V."/>
            <person name="Machida M."/>
            <person name="Baker S.E."/>
            <person name="Andersen M.R."/>
        </authorList>
    </citation>
    <scope>NUCLEOTIDE SEQUENCE [LARGE SCALE GENOMIC DNA]</scope>
    <source>
        <strain evidence="7 8">CBS 151.66</strain>
    </source>
</reference>
<dbReference type="PANTHER" id="PTHR47356:SF2">
    <property type="entry name" value="FAD-BINDING DOMAIN-CONTAINING PROTEIN-RELATED"/>
    <property type="match status" value="1"/>
</dbReference>
<proteinExistence type="inferred from homology"/>
<dbReference type="InterPro" id="IPR050562">
    <property type="entry name" value="FAD_mOase_fung"/>
</dbReference>
<dbReference type="InterPro" id="IPR036188">
    <property type="entry name" value="FAD/NAD-bd_sf"/>
</dbReference>
<dbReference type="GO" id="GO:0071949">
    <property type="term" value="F:FAD binding"/>
    <property type="evidence" value="ECO:0007669"/>
    <property type="project" value="InterPro"/>
</dbReference>
<dbReference type="PANTHER" id="PTHR47356">
    <property type="entry name" value="FAD-DEPENDENT MONOOXYGENASE ASQG-RELATED"/>
    <property type="match status" value="1"/>
</dbReference>
<dbReference type="Gene3D" id="3.50.50.60">
    <property type="entry name" value="FAD/NAD(P)-binding domain"/>
    <property type="match status" value="1"/>
</dbReference>
<evidence type="ECO:0000313" key="8">
    <source>
        <dbReference type="Proteomes" id="UP000326565"/>
    </source>
</evidence>
<keyword evidence="5" id="KW-0812">Transmembrane</keyword>